<evidence type="ECO:0000256" key="7">
    <source>
        <dbReference type="ARBA" id="ARBA00023242"/>
    </source>
</evidence>
<dbReference type="InterPro" id="IPR019775">
    <property type="entry name" value="WD40_repeat_CS"/>
</dbReference>
<dbReference type="GO" id="GO:0006367">
    <property type="term" value="P:transcription initiation at RNA polymerase II promoter"/>
    <property type="evidence" value="ECO:0007669"/>
    <property type="project" value="TreeGrafter"/>
</dbReference>
<evidence type="ECO:0000256" key="1">
    <source>
        <dbReference type="ARBA" id="ARBA00004123"/>
    </source>
</evidence>
<accession>A0A2A2JLI6</accession>
<evidence type="ECO:0000313" key="11">
    <source>
        <dbReference type="EMBL" id="PAV62656.1"/>
    </source>
</evidence>
<dbReference type="PANTHER" id="PTHR19879">
    <property type="entry name" value="TRANSCRIPTION INITIATION FACTOR TFIID"/>
    <property type="match status" value="1"/>
</dbReference>
<comment type="similarity">
    <text evidence="2">Belongs to the WD repeat TAF5 family.</text>
</comment>
<dbReference type="InterPro" id="IPR001680">
    <property type="entry name" value="WD40_rpt"/>
</dbReference>
<reference evidence="11 12" key="1">
    <citation type="journal article" date="2017" name="Curr. Biol.">
        <title>Genome architecture and evolution of a unichromosomal asexual nematode.</title>
        <authorList>
            <person name="Fradin H."/>
            <person name="Zegar C."/>
            <person name="Gutwein M."/>
            <person name="Lucas J."/>
            <person name="Kovtun M."/>
            <person name="Corcoran D."/>
            <person name="Baugh L.R."/>
            <person name="Kiontke K."/>
            <person name="Gunsalus K."/>
            <person name="Fitch D.H."/>
            <person name="Piano F."/>
        </authorList>
    </citation>
    <scope>NUCLEOTIDE SEQUENCE [LARGE SCALE GENOMIC DNA]</scope>
    <source>
        <strain evidence="11">PF1309</strain>
    </source>
</reference>
<dbReference type="Pfam" id="PF04494">
    <property type="entry name" value="TFIID_NTD2"/>
    <property type="match status" value="1"/>
</dbReference>
<comment type="subcellular location">
    <subcellularLocation>
        <location evidence="1">Nucleus</location>
    </subcellularLocation>
</comment>
<dbReference type="Pfam" id="PF00400">
    <property type="entry name" value="WD40"/>
    <property type="match status" value="3"/>
</dbReference>
<keyword evidence="7" id="KW-0539">Nucleus</keyword>
<dbReference type="OrthoDB" id="10266330at2759"/>
<dbReference type="SUPFAM" id="SSF50978">
    <property type="entry name" value="WD40 repeat-like"/>
    <property type="match status" value="1"/>
</dbReference>
<feature type="repeat" description="WD" evidence="8">
    <location>
        <begin position="479"/>
        <end position="520"/>
    </location>
</feature>
<feature type="domain" description="TFIID subunit TAF5 NTD2" evidence="10">
    <location>
        <begin position="80"/>
        <end position="195"/>
    </location>
</feature>
<keyword evidence="4" id="KW-0677">Repeat</keyword>
<evidence type="ECO:0000256" key="2">
    <source>
        <dbReference type="ARBA" id="ARBA00009435"/>
    </source>
</evidence>
<keyword evidence="12" id="KW-1185">Reference proteome</keyword>
<dbReference type="PROSITE" id="PS00678">
    <property type="entry name" value="WD_REPEATS_1"/>
    <property type="match status" value="2"/>
</dbReference>
<dbReference type="SMART" id="SM00320">
    <property type="entry name" value="WD40"/>
    <property type="match status" value="6"/>
</dbReference>
<dbReference type="InterPro" id="IPR015943">
    <property type="entry name" value="WD40/YVTN_repeat-like_dom_sf"/>
</dbReference>
<feature type="repeat" description="WD" evidence="8">
    <location>
        <begin position="521"/>
        <end position="554"/>
    </location>
</feature>
<keyword evidence="3 8" id="KW-0853">WD repeat</keyword>
<evidence type="ECO:0000256" key="9">
    <source>
        <dbReference type="SAM" id="MobiDB-lite"/>
    </source>
</evidence>
<evidence type="ECO:0000256" key="5">
    <source>
        <dbReference type="ARBA" id="ARBA00023015"/>
    </source>
</evidence>
<evidence type="ECO:0000256" key="8">
    <source>
        <dbReference type="PROSITE-ProRule" id="PRU00221"/>
    </source>
</evidence>
<evidence type="ECO:0000313" key="12">
    <source>
        <dbReference type="Proteomes" id="UP000218231"/>
    </source>
</evidence>
<protein>
    <recommendedName>
        <fullName evidence="10">TFIID subunit TAF5 NTD2 domain-containing protein</fullName>
    </recommendedName>
</protein>
<dbReference type="InterPro" id="IPR020472">
    <property type="entry name" value="WD40_PAC1"/>
</dbReference>
<feature type="compositionally biased region" description="Basic and acidic residues" evidence="9">
    <location>
        <begin position="261"/>
        <end position="272"/>
    </location>
</feature>
<dbReference type="PROSITE" id="PS50082">
    <property type="entry name" value="WD_REPEATS_2"/>
    <property type="match status" value="3"/>
</dbReference>
<dbReference type="EMBL" id="LIAE01010353">
    <property type="protein sequence ID" value="PAV62656.1"/>
    <property type="molecule type" value="Genomic_DNA"/>
</dbReference>
<proteinExistence type="inferred from homology"/>
<sequence>MDNSMSDGPGNSTMGSLNLSPNSSFAESLLNSDANLTPNSLQAILAVLRKNGLTEAEEALQREASNLLKDGARPPSRQTTTDTLVSEFDSLLKHLDMAHDYFQAELSQINFPLFAHIFLKLLDNAPDAAVTFTPTSFYDQYVFRIPAYYQEQTVNLKRQTTMHLALQNTFIQSFLKTPFVIRLSKPCLKQLEVILTRFPELNALVKKHILIEPIDVVAKMKSSLDAQMGGWFGQIQKRDNLHKVYHAVHKDEAYQAIERRKLRGKEQKDTKKSSIHLPAQDRIPLPPLNERMREEKKNICKDAVKMTIISAEAPPSICMFTALNAYGGLASCDVSDDSSLLALGYGDSGINLFALDESRGLKKLRTADELEKLDMDSDNLDMQLWADESPSPNVMLTGHSGPIYSVNFSPDRRLLLSSSGDNTVRIWSLDTQRNVVVYRTPSPIWQAQFCNRGYYFCTGGADGQAALWCTERMHPLRLLPDSYGHVSCVDFHPNCNYIVGGSDDRYVRVWDVLSGTCVRTLCGHKAGIRAIKCSPDGRYVVSMSADGSIYVWDIAFQRIVGCETKAVPTTMGSIAFSRDGGVFAASHGGSSVSIYSLDNLIAAMNQADKTAGTGDMSYEPKVNMDGFNLFSYPTKQSPVAGVHFTRRNLLLAIGSFQG</sequence>
<keyword evidence="6" id="KW-0804">Transcription</keyword>
<dbReference type="CDD" id="cd00200">
    <property type="entry name" value="WD40"/>
    <property type="match status" value="1"/>
</dbReference>
<evidence type="ECO:0000259" key="10">
    <source>
        <dbReference type="Pfam" id="PF04494"/>
    </source>
</evidence>
<feature type="repeat" description="WD" evidence="8">
    <location>
        <begin position="396"/>
        <end position="437"/>
    </location>
</feature>
<dbReference type="PANTHER" id="PTHR19879:SF1">
    <property type="entry name" value="CANNONBALL-RELATED"/>
    <property type="match status" value="1"/>
</dbReference>
<dbReference type="InterPro" id="IPR037264">
    <property type="entry name" value="TFIID_NTD2_sf"/>
</dbReference>
<evidence type="ECO:0000256" key="6">
    <source>
        <dbReference type="ARBA" id="ARBA00023163"/>
    </source>
</evidence>
<dbReference type="InterPro" id="IPR007582">
    <property type="entry name" value="TFIID_NTD2"/>
</dbReference>
<evidence type="ECO:0000256" key="3">
    <source>
        <dbReference type="ARBA" id="ARBA00022574"/>
    </source>
</evidence>
<dbReference type="Proteomes" id="UP000218231">
    <property type="component" value="Unassembled WGS sequence"/>
</dbReference>
<dbReference type="Gene3D" id="1.25.40.500">
    <property type="entry name" value="TFIID subunit TAF5, NTD2 domain"/>
    <property type="match status" value="1"/>
</dbReference>
<dbReference type="STRING" id="2018661.A0A2A2JLI6"/>
<dbReference type="Gene3D" id="2.130.10.10">
    <property type="entry name" value="YVTN repeat-like/Quinoprotein amine dehydrogenase"/>
    <property type="match status" value="2"/>
</dbReference>
<organism evidence="11 12">
    <name type="scientific">Diploscapter pachys</name>
    <dbReference type="NCBI Taxonomy" id="2018661"/>
    <lineage>
        <taxon>Eukaryota</taxon>
        <taxon>Metazoa</taxon>
        <taxon>Ecdysozoa</taxon>
        <taxon>Nematoda</taxon>
        <taxon>Chromadorea</taxon>
        <taxon>Rhabditida</taxon>
        <taxon>Rhabditina</taxon>
        <taxon>Rhabditomorpha</taxon>
        <taxon>Rhabditoidea</taxon>
        <taxon>Rhabditidae</taxon>
        <taxon>Diploscapter</taxon>
    </lineage>
</organism>
<keyword evidence="5" id="KW-0805">Transcription regulation</keyword>
<gene>
    <name evidence="11" type="ORF">WR25_10441</name>
</gene>
<dbReference type="GO" id="GO:0016251">
    <property type="term" value="F:RNA polymerase II general transcription initiation factor activity"/>
    <property type="evidence" value="ECO:0007669"/>
    <property type="project" value="TreeGrafter"/>
</dbReference>
<dbReference type="PRINTS" id="PR00320">
    <property type="entry name" value="GPROTEINBRPT"/>
</dbReference>
<dbReference type="PROSITE" id="PS50294">
    <property type="entry name" value="WD_REPEATS_REGION"/>
    <property type="match status" value="3"/>
</dbReference>
<dbReference type="SUPFAM" id="SSF160897">
    <property type="entry name" value="Taf5 N-terminal domain-like"/>
    <property type="match status" value="1"/>
</dbReference>
<comment type="caution">
    <text evidence="11">The sequence shown here is derived from an EMBL/GenBank/DDBJ whole genome shotgun (WGS) entry which is preliminary data.</text>
</comment>
<feature type="region of interest" description="Disordered" evidence="9">
    <location>
        <begin position="261"/>
        <end position="286"/>
    </location>
</feature>
<dbReference type="InterPro" id="IPR036322">
    <property type="entry name" value="WD40_repeat_dom_sf"/>
</dbReference>
<dbReference type="GO" id="GO:0005669">
    <property type="term" value="C:transcription factor TFIID complex"/>
    <property type="evidence" value="ECO:0007669"/>
    <property type="project" value="TreeGrafter"/>
</dbReference>
<evidence type="ECO:0000256" key="4">
    <source>
        <dbReference type="ARBA" id="ARBA00022737"/>
    </source>
</evidence>
<dbReference type="AlphaFoldDB" id="A0A2A2JLI6"/>
<name>A0A2A2JLI6_9BILA</name>